<organism evidence="11 12">
    <name type="scientific">Solanum verrucosum</name>
    <dbReference type="NCBI Taxonomy" id="315347"/>
    <lineage>
        <taxon>Eukaryota</taxon>
        <taxon>Viridiplantae</taxon>
        <taxon>Streptophyta</taxon>
        <taxon>Embryophyta</taxon>
        <taxon>Tracheophyta</taxon>
        <taxon>Spermatophyta</taxon>
        <taxon>Magnoliopsida</taxon>
        <taxon>eudicotyledons</taxon>
        <taxon>Gunneridae</taxon>
        <taxon>Pentapetalae</taxon>
        <taxon>asterids</taxon>
        <taxon>lamiids</taxon>
        <taxon>Solanales</taxon>
        <taxon>Solanaceae</taxon>
        <taxon>Solanoideae</taxon>
        <taxon>Solaneae</taxon>
        <taxon>Solanum</taxon>
    </lineage>
</organism>
<feature type="region of interest" description="Disordered" evidence="9">
    <location>
        <begin position="279"/>
        <end position="319"/>
    </location>
</feature>
<dbReference type="EMBL" id="CP133614">
    <property type="protein sequence ID" value="WMV21793.1"/>
    <property type="molecule type" value="Genomic_DNA"/>
</dbReference>
<dbReference type="PANTHER" id="PTHR31089:SF1">
    <property type="entry name" value="CYCLIC DOF FACTOR 3"/>
    <property type="match status" value="1"/>
</dbReference>
<feature type="compositionally biased region" description="Low complexity" evidence="9">
    <location>
        <begin position="303"/>
        <end position="313"/>
    </location>
</feature>
<evidence type="ECO:0000313" key="11">
    <source>
        <dbReference type="EMBL" id="WMV21793.1"/>
    </source>
</evidence>
<dbReference type="GO" id="GO:0003677">
    <property type="term" value="F:DNA binding"/>
    <property type="evidence" value="ECO:0007669"/>
    <property type="project" value="UniProtKB-UniRule"/>
</dbReference>
<feature type="compositionally biased region" description="Polar residues" evidence="9">
    <location>
        <begin position="392"/>
        <end position="402"/>
    </location>
</feature>
<dbReference type="AlphaFoldDB" id="A0AAF0QEQ7"/>
<name>A0AAF0QEQ7_SOLVR</name>
<keyword evidence="5 8" id="KW-0238">DNA-binding</keyword>
<evidence type="ECO:0000256" key="8">
    <source>
        <dbReference type="PROSITE-ProRule" id="PRU00071"/>
    </source>
</evidence>
<evidence type="ECO:0000256" key="7">
    <source>
        <dbReference type="ARBA" id="ARBA00023242"/>
    </source>
</evidence>
<evidence type="ECO:0000256" key="1">
    <source>
        <dbReference type="ARBA" id="ARBA00022723"/>
    </source>
</evidence>
<dbReference type="InterPro" id="IPR045174">
    <property type="entry name" value="Dof"/>
</dbReference>
<sequence>MRQVKEPEIKLFGKKIVLPENGKILPVIVTSEDSDVGKSVSASEVVTADESSAGSDRGPCLVDKEGNSSQQDESDDGSEYEKEETDKDRMTRELSEAKLEEKDQNLMMEESDNLKSPSENKTKTHTVDDDSPRVKSSKTEDDQNDSSNSQQKTLKKPDKILPCPRCNSMDTKFCYYNNYNVNQPRHFCKSCQRYWTAGGTMRNVPVGAGRRKNKNSASHCRHIMISEALEAARIDPPTRFHHPAFKPNGTVLSFGPDLPLCDSMASVLNLAENKTPNGIQNGFYRREHKNPSGIGGENGDDCSSGSSVTTSNSMAEGVKNRPPEAVMQTINAFPSPVPCLPGVPWPIPYAAVPFPAITPAGYPMPFCPPPYWNCNVPGPWSLPWLTPPSPTANQKGSSSAPNSPLGKHSRDGELLKPNNPEGQKNSEGSVLVPKTLRIDDPDEAAKSSIWSTLGIKYDSVSRGGLFKALQPKSSEKDHPVTTSPALQANPAAFSRSLSFQERF</sequence>
<dbReference type="InterPro" id="IPR003851">
    <property type="entry name" value="Znf_Dof"/>
</dbReference>
<reference evidence="11" key="1">
    <citation type="submission" date="2023-08" db="EMBL/GenBank/DDBJ databases">
        <title>A de novo genome assembly of Solanum verrucosum Schlechtendal, a Mexican diploid species geographically isolated from the other diploid A-genome species in potato relatives.</title>
        <authorList>
            <person name="Hosaka K."/>
        </authorList>
    </citation>
    <scope>NUCLEOTIDE SEQUENCE</scope>
    <source>
        <tissue evidence="11">Young leaves</tissue>
    </source>
</reference>
<feature type="region of interest" description="Disordered" evidence="9">
    <location>
        <begin position="468"/>
        <end position="503"/>
    </location>
</feature>
<keyword evidence="6" id="KW-0804">Transcription</keyword>
<feature type="compositionally biased region" description="Basic and acidic residues" evidence="9">
    <location>
        <begin position="118"/>
        <end position="141"/>
    </location>
</feature>
<feature type="compositionally biased region" description="Acidic residues" evidence="9">
    <location>
        <begin position="72"/>
        <end position="83"/>
    </location>
</feature>
<dbReference type="GO" id="GO:0008270">
    <property type="term" value="F:zinc ion binding"/>
    <property type="evidence" value="ECO:0007669"/>
    <property type="project" value="UniProtKB-KW"/>
</dbReference>
<feature type="domain" description="Dof-type" evidence="10">
    <location>
        <begin position="161"/>
        <end position="215"/>
    </location>
</feature>
<evidence type="ECO:0000259" key="10">
    <source>
        <dbReference type="PROSITE" id="PS50884"/>
    </source>
</evidence>
<proteinExistence type="predicted"/>
<dbReference type="PANTHER" id="PTHR31089">
    <property type="entry name" value="CYCLIC DOF FACTOR 2"/>
    <property type="match status" value="1"/>
</dbReference>
<dbReference type="Pfam" id="PF02701">
    <property type="entry name" value="Zn_ribbon_Dof"/>
    <property type="match status" value="1"/>
</dbReference>
<evidence type="ECO:0000313" key="12">
    <source>
        <dbReference type="Proteomes" id="UP001234989"/>
    </source>
</evidence>
<keyword evidence="2 8" id="KW-0863">Zinc-finger</keyword>
<dbReference type="GO" id="GO:0003700">
    <property type="term" value="F:DNA-binding transcription factor activity"/>
    <property type="evidence" value="ECO:0007669"/>
    <property type="project" value="InterPro"/>
</dbReference>
<feature type="compositionally biased region" description="Basic and acidic residues" evidence="9">
    <location>
        <begin position="84"/>
        <end position="104"/>
    </location>
</feature>
<dbReference type="GO" id="GO:0005634">
    <property type="term" value="C:nucleus"/>
    <property type="evidence" value="ECO:0007669"/>
    <property type="project" value="UniProtKB-SubCell"/>
</dbReference>
<evidence type="ECO:0000256" key="3">
    <source>
        <dbReference type="ARBA" id="ARBA00022833"/>
    </source>
</evidence>
<evidence type="ECO:0000256" key="5">
    <source>
        <dbReference type="ARBA" id="ARBA00023125"/>
    </source>
</evidence>
<keyword evidence="7 8" id="KW-0539">Nucleus</keyword>
<dbReference type="PROSITE" id="PS50884">
    <property type="entry name" value="ZF_DOF_2"/>
    <property type="match status" value="1"/>
</dbReference>
<gene>
    <name evidence="11" type="ORF">MTR67_015178</name>
</gene>
<comment type="subcellular location">
    <subcellularLocation>
        <location evidence="8">Nucleus</location>
    </subcellularLocation>
</comment>
<protein>
    <recommendedName>
        <fullName evidence="10">Dof-type domain-containing protein</fullName>
    </recommendedName>
</protein>
<keyword evidence="1" id="KW-0479">Metal-binding</keyword>
<evidence type="ECO:0000256" key="2">
    <source>
        <dbReference type="ARBA" id="ARBA00022771"/>
    </source>
</evidence>
<evidence type="ECO:0000256" key="9">
    <source>
        <dbReference type="SAM" id="MobiDB-lite"/>
    </source>
</evidence>
<keyword evidence="4" id="KW-0805">Transcription regulation</keyword>
<evidence type="ECO:0000256" key="6">
    <source>
        <dbReference type="ARBA" id="ARBA00023163"/>
    </source>
</evidence>
<dbReference type="Proteomes" id="UP001234989">
    <property type="component" value="Chromosome 3"/>
</dbReference>
<accession>A0AAF0QEQ7</accession>
<keyword evidence="3" id="KW-0862">Zinc</keyword>
<dbReference type="PROSITE" id="PS01361">
    <property type="entry name" value="ZF_DOF_1"/>
    <property type="match status" value="1"/>
</dbReference>
<feature type="compositionally biased region" description="Polar residues" evidence="9">
    <location>
        <begin position="40"/>
        <end position="54"/>
    </location>
</feature>
<feature type="region of interest" description="Disordered" evidence="9">
    <location>
        <begin position="386"/>
        <end position="434"/>
    </location>
</feature>
<keyword evidence="12" id="KW-1185">Reference proteome</keyword>
<feature type="region of interest" description="Disordered" evidence="9">
    <location>
        <begin position="32"/>
        <end position="159"/>
    </location>
</feature>
<evidence type="ECO:0000256" key="4">
    <source>
        <dbReference type="ARBA" id="ARBA00023015"/>
    </source>
</evidence>